<evidence type="ECO:0000313" key="2">
    <source>
        <dbReference type="Proteomes" id="UP000460950"/>
    </source>
</evidence>
<protein>
    <submittedName>
        <fullName evidence="1">Uncharacterized protein</fullName>
    </submittedName>
</protein>
<comment type="caution">
    <text evidence="1">The sequence shown here is derived from an EMBL/GenBank/DDBJ whole genome shotgun (WGS) entry which is preliminary data.</text>
</comment>
<accession>A0A7K0JKF3</accession>
<name>A0A7K0JKF3_PHOVU</name>
<reference evidence="1 2" key="1">
    <citation type="submission" date="2019-09" db="EMBL/GenBank/DDBJ databases">
        <title>In-depth cultivation of the pig gut microbiome towards novel bacterial diversity and tailored functional studies.</title>
        <authorList>
            <person name="Wylensek D."/>
            <person name="Hitch T.C.A."/>
            <person name="Clavel T."/>
        </authorList>
    </citation>
    <scope>NUCLEOTIDE SEQUENCE [LARGE SCALE GENOMIC DNA]</scope>
    <source>
        <strain evidence="1 2">WCA-389-WT-3C</strain>
    </source>
</reference>
<organism evidence="1 2">
    <name type="scientific">Phocaeicola vulgatus</name>
    <name type="common">Bacteroides vulgatus</name>
    <dbReference type="NCBI Taxonomy" id="821"/>
    <lineage>
        <taxon>Bacteria</taxon>
        <taxon>Pseudomonadati</taxon>
        <taxon>Bacteroidota</taxon>
        <taxon>Bacteroidia</taxon>
        <taxon>Bacteroidales</taxon>
        <taxon>Bacteroidaceae</taxon>
        <taxon>Phocaeicola</taxon>
    </lineage>
</organism>
<evidence type="ECO:0000313" key="1">
    <source>
        <dbReference type="EMBL" id="MSS50495.1"/>
    </source>
</evidence>
<dbReference type="EMBL" id="VULU01000054">
    <property type="protein sequence ID" value="MSS50495.1"/>
    <property type="molecule type" value="Genomic_DNA"/>
</dbReference>
<proteinExistence type="predicted"/>
<dbReference type="Proteomes" id="UP000460950">
    <property type="component" value="Unassembled WGS sequence"/>
</dbReference>
<dbReference type="RefSeq" id="WP_154577738.1">
    <property type="nucleotide sequence ID" value="NZ_VULU01000054.1"/>
</dbReference>
<dbReference type="AlphaFoldDB" id="A0A7K0JKF3"/>
<gene>
    <name evidence="1" type="ORF">FYJ30_19935</name>
</gene>
<sequence>MNNAIDLAFLTAKVATLKDEKAKMIVEGASLAYNITQVARFRSMIVELSQICNYIVYKARIIGECTQGEYDLALECQRQIEECNKQIAKHETMTMVDGISLLIDMLGNLNKK</sequence>